<dbReference type="EMBL" id="LVWI01000062">
    <property type="protein sequence ID" value="OKP83254.1"/>
    <property type="molecule type" value="Genomic_DNA"/>
</dbReference>
<organism evidence="1 2">
    <name type="scientific">Paenibacillus helianthi</name>
    <dbReference type="NCBI Taxonomy" id="1349432"/>
    <lineage>
        <taxon>Bacteria</taxon>
        <taxon>Bacillati</taxon>
        <taxon>Bacillota</taxon>
        <taxon>Bacilli</taxon>
        <taxon>Bacillales</taxon>
        <taxon>Paenibacillaceae</taxon>
        <taxon>Paenibacillus</taxon>
    </lineage>
</organism>
<sequence>MTLEHEFYLTPTTIDVEHFWMNRENKPKVIDCLVIYDDIILYIQWQRHLEIRLPRLEKSV</sequence>
<accession>A0ABX3EJV9</accession>
<reference evidence="1 2" key="1">
    <citation type="submission" date="2016-03" db="EMBL/GenBank/DDBJ databases">
        <authorList>
            <person name="Sant'Anna F.H."/>
            <person name="Ambrosini A."/>
            <person name="Souza R."/>
            <person name="Bach E."/>
            <person name="Fernandes G."/>
            <person name="Balsanelli E."/>
            <person name="Baura V.A."/>
            <person name="Souza E.M."/>
            <person name="Passaglia L."/>
        </authorList>
    </citation>
    <scope>NUCLEOTIDE SEQUENCE [LARGE SCALE GENOMIC DNA]</scope>
    <source>
        <strain evidence="1 2">P26E</strain>
    </source>
</reference>
<name>A0ABX3EJV9_9BACL</name>
<comment type="caution">
    <text evidence="1">The sequence shown here is derived from an EMBL/GenBank/DDBJ whole genome shotgun (WGS) entry which is preliminary data.</text>
</comment>
<gene>
    <name evidence="1" type="ORF">A3844_22630</name>
</gene>
<keyword evidence="2" id="KW-1185">Reference proteome</keyword>
<evidence type="ECO:0008006" key="3">
    <source>
        <dbReference type="Google" id="ProtNLM"/>
    </source>
</evidence>
<dbReference type="Proteomes" id="UP000186058">
    <property type="component" value="Unassembled WGS sequence"/>
</dbReference>
<protein>
    <recommendedName>
        <fullName evidence="3">NERD domain-containing protein</fullName>
    </recommendedName>
</protein>
<evidence type="ECO:0000313" key="2">
    <source>
        <dbReference type="Proteomes" id="UP000186058"/>
    </source>
</evidence>
<proteinExistence type="predicted"/>
<evidence type="ECO:0000313" key="1">
    <source>
        <dbReference type="EMBL" id="OKP83254.1"/>
    </source>
</evidence>